<dbReference type="GO" id="GO:0016020">
    <property type="term" value="C:membrane"/>
    <property type="evidence" value="ECO:0007669"/>
    <property type="project" value="UniProtKB-SubCell"/>
</dbReference>
<keyword evidence="6" id="KW-1133">Transmembrane helix</keyword>
<evidence type="ECO:0000256" key="5">
    <source>
        <dbReference type="ARBA" id="ARBA00022833"/>
    </source>
</evidence>
<dbReference type="AlphaFoldDB" id="A0A8D3DNN0"/>
<gene>
    <name evidence="9" type="primary">LOC118318406</name>
</gene>
<keyword evidence="3" id="KW-0479">Metal-binding</keyword>
<keyword evidence="4" id="KW-0863">Zinc-finger</keyword>
<evidence type="ECO:0000256" key="7">
    <source>
        <dbReference type="ARBA" id="ARBA00023136"/>
    </source>
</evidence>
<dbReference type="InterPro" id="IPR027377">
    <property type="entry name" value="ZAR1/RTP1-5-like_Znf-3CxxC"/>
</dbReference>
<dbReference type="Proteomes" id="UP000694558">
    <property type="component" value="Chromosome 12"/>
</dbReference>
<dbReference type="SMART" id="SM01328">
    <property type="entry name" value="zf-3CxxC"/>
    <property type="match status" value="1"/>
</dbReference>
<name>A0A8D3DNN0_SCOMX</name>
<feature type="domain" description="3CxxC-type" evidence="8">
    <location>
        <begin position="46"/>
        <end position="155"/>
    </location>
</feature>
<evidence type="ECO:0000256" key="6">
    <source>
        <dbReference type="ARBA" id="ARBA00022989"/>
    </source>
</evidence>
<evidence type="ECO:0000256" key="3">
    <source>
        <dbReference type="ARBA" id="ARBA00022723"/>
    </source>
</evidence>
<reference evidence="9" key="1">
    <citation type="submission" date="2023-05" db="EMBL/GenBank/DDBJ databases">
        <title>High-quality long-read genome of Scophthalmus maximus.</title>
        <authorList>
            <person name="Lien S."/>
            <person name="Martinez P."/>
        </authorList>
    </citation>
    <scope>NUCLEOTIDE SEQUENCE [LARGE SCALE GENOMIC DNA]</scope>
</reference>
<dbReference type="InterPro" id="IPR026096">
    <property type="entry name" value="R-trans_p"/>
</dbReference>
<evidence type="ECO:0000256" key="4">
    <source>
        <dbReference type="ARBA" id="ARBA00022771"/>
    </source>
</evidence>
<keyword evidence="2" id="KW-0812">Transmembrane</keyword>
<proteinExistence type="predicted"/>
<keyword evidence="5" id="KW-0862">Zinc</keyword>
<sequence length="160" mass="18395">MALSEWTSIFLNEGQGLLHGDAWNLEFDSSIVPEQPEQGWQKYMRSTSARFQCTHCPRGWPSNRVMVVFHMRLMGGTGTVKVKRFRQNCKRCCSEAPMVDPSITAEHITVLMRNLVKKIRIKCYNENLDQGHYDHERIEVNSPHEPAHCEGCMAGICTRE</sequence>
<comment type="subcellular location">
    <subcellularLocation>
        <location evidence="1">Membrane</location>
        <topology evidence="1">Single-pass membrane protein</topology>
    </subcellularLocation>
</comment>
<evidence type="ECO:0000256" key="1">
    <source>
        <dbReference type="ARBA" id="ARBA00004167"/>
    </source>
</evidence>
<evidence type="ECO:0000313" key="9">
    <source>
        <dbReference type="Ensembl" id="ENSSMAP00000061139.1"/>
    </source>
</evidence>
<dbReference type="Ensembl" id="ENSSMAT00000081470.1">
    <property type="protein sequence ID" value="ENSSMAP00000061139.1"/>
    <property type="gene ID" value="ENSSMAG00000036700.1"/>
</dbReference>
<dbReference type="GO" id="GO:0008270">
    <property type="term" value="F:zinc ion binding"/>
    <property type="evidence" value="ECO:0007669"/>
    <property type="project" value="UniProtKB-KW"/>
</dbReference>
<dbReference type="PANTHER" id="PTHR14402:SF8">
    <property type="entry name" value="RECEPTOR-TRANSPORTING PROTEIN 4"/>
    <property type="match status" value="1"/>
</dbReference>
<dbReference type="GeneTree" id="ENSGT00940000164175"/>
<accession>A0A8D3DNN0</accession>
<dbReference type="Pfam" id="PF13695">
    <property type="entry name" value="Zn_ribbon_3CxxC"/>
    <property type="match status" value="1"/>
</dbReference>
<evidence type="ECO:0000313" key="10">
    <source>
        <dbReference type="Proteomes" id="UP000694558"/>
    </source>
</evidence>
<dbReference type="GO" id="GO:0006612">
    <property type="term" value="P:protein targeting to membrane"/>
    <property type="evidence" value="ECO:0007669"/>
    <property type="project" value="TreeGrafter"/>
</dbReference>
<evidence type="ECO:0000256" key="2">
    <source>
        <dbReference type="ARBA" id="ARBA00022692"/>
    </source>
</evidence>
<reference evidence="9" key="2">
    <citation type="submission" date="2025-08" db="UniProtKB">
        <authorList>
            <consortium name="Ensembl"/>
        </authorList>
    </citation>
    <scope>IDENTIFICATION</scope>
</reference>
<dbReference type="GO" id="GO:0031849">
    <property type="term" value="F:olfactory receptor binding"/>
    <property type="evidence" value="ECO:0007669"/>
    <property type="project" value="TreeGrafter"/>
</dbReference>
<dbReference type="PANTHER" id="PTHR14402">
    <property type="entry name" value="RECEPTOR TRANSPORTING PROTEIN"/>
    <property type="match status" value="1"/>
</dbReference>
<keyword evidence="7" id="KW-0472">Membrane</keyword>
<evidence type="ECO:0000259" key="8">
    <source>
        <dbReference type="SMART" id="SM01328"/>
    </source>
</evidence>
<organism evidence="9 10">
    <name type="scientific">Scophthalmus maximus</name>
    <name type="common">Turbot</name>
    <name type="synonym">Psetta maxima</name>
    <dbReference type="NCBI Taxonomy" id="52904"/>
    <lineage>
        <taxon>Eukaryota</taxon>
        <taxon>Metazoa</taxon>
        <taxon>Chordata</taxon>
        <taxon>Craniata</taxon>
        <taxon>Vertebrata</taxon>
        <taxon>Euteleostomi</taxon>
        <taxon>Actinopterygii</taxon>
        <taxon>Neopterygii</taxon>
        <taxon>Teleostei</taxon>
        <taxon>Neoteleostei</taxon>
        <taxon>Acanthomorphata</taxon>
        <taxon>Carangaria</taxon>
        <taxon>Pleuronectiformes</taxon>
        <taxon>Pleuronectoidei</taxon>
        <taxon>Scophthalmidae</taxon>
        <taxon>Scophthalmus</taxon>
    </lineage>
</organism>
<dbReference type="GO" id="GO:0051205">
    <property type="term" value="P:protein insertion into membrane"/>
    <property type="evidence" value="ECO:0007669"/>
    <property type="project" value="TreeGrafter"/>
</dbReference>
<protein>
    <recommendedName>
        <fullName evidence="8">3CxxC-type domain-containing protein</fullName>
    </recommendedName>
</protein>